<dbReference type="NCBIfam" id="NF002621">
    <property type="entry name" value="PRK02287.1"/>
    <property type="match status" value="1"/>
</dbReference>
<dbReference type="HAMAP" id="MF_01116">
    <property type="entry name" value="TSR3"/>
    <property type="match status" value="1"/>
</dbReference>
<sequence>MGPPKRGAKSHFGGHRGGKSFNRNGGGKSGGLRLAMWDFGHCNPNACSGKRLERLGLIRSLRVGQKSRGVVVTPNGKLPVSPADREVYEQGGAAVVECSWARLEEVPFDRIGGRCERLLPYLVASNPVNYGRPWRLNCAEALAACLYIVGYPEEAKKLMDSFTWGHAFFEVNEELLNIYSNCKSAEEVSAAEKRYLEEMEEDYQARRAEPTGSEWELGNQNRAARDTQVDEDKPAESDTGASAGEPSSTVSEEEDDESWRSIVRSRLPKEI</sequence>
<evidence type="ECO:0000256" key="4">
    <source>
        <dbReference type="ARBA" id="ARBA00022679"/>
    </source>
</evidence>
<dbReference type="PANTHER" id="PTHR20426:SF0">
    <property type="entry name" value="18S RRNA AMINOCARBOXYPROPYLTRANSFERASE"/>
    <property type="match status" value="1"/>
</dbReference>
<dbReference type="GO" id="GO:1904047">
    <property type="term" value="F:S-adenosyl-L-methionine binding"/>
    <property type="evidence" value="ECO:0007669"/>
    <property type="project" value="UniProtKB-UniRule"/>
</dbReference>
<dbReference type="OMA" id="KCENSAD"/>
<feature type="compositionally biased region" description="Basic residues" evidence="7">
    <location>
        <begin position="1"/>
        <end position="18"/>
    </location>
</feature>
<dbReference type="GO" id="GO:0005634">
    <property type="term" value="C:nucleus"/>
    <property type="evidence" value="ECO:0007669"/>
    <property type="project" value="UniProtKB-SubCell"/>
</dbReference>
<organism evidence="10 12">
    <name type="scientific">Schizosaccharomyces japonicus (strain yFS275 / FY16936)</name>
    <name type="common">Fission yeast</name>
    <dbReference type="NCBI Taxonomy" id="402676"/>
    <lineage>
        <taxon>Eukaryota</taxon>
        <taxon>Fungi</taxon>
        <taxon>Dikarya</taxon>
        <taxon>Ascomycota</taxon>
        <taxon>Taphrinomycotina</taxon>
        <taxon>Schizosaccharomycetes</taxon>
        <taxon>Schizosaccharomycetales</taxon>
        <taxon>Schizosaccharomycetaceae</taxon>
        <taxon>Schizosaccharomyces</taxon>
    </lineage>
</organism>
<evidence type="ECO:0000259" key="9">
    <source>
        <dbReference type="Pfam" id="PF04068"/>
    </source>
</evidence>
<evidence type="ECO:0000313" key="12">
    <source>
        <dbReference type="Proteomes" id="UP000001744"/>
    </source>
</evidence>
<dbReference type="PANTHER" id="PTHR20426">
    <property type="entry name" value="RIBOSOME BIOGENESIS PROTEIN TSR3 HOMOLOG"/>
    <property type="match status" value="1"/>
</dbReference>
<comment type="subcellular location">
    <subcellularLocation>
        <location evidence="6">Cytoplasm</location>
    </subcellularLocation>
    <subcellularLocation>
        <location evidence="6">Nucleus</location>
    </subcellularLocation>
</comment>
<keyword evidence="2 6" id="KW-0690">Ribosome biogenesis</keyword>
<name>B6K2V5_SCHJY</name>
<evidence type="ECO:0000256" key="3">
    <source>
        <dbReference type="ARBA" id="ARBA00022552"/>
    </source>
</evidence>
<protein>
    <recommendedName>
        <fullName evidence="6">18S rRNA aminocarboxypropyltransferase</fullName>
        <ecNumber evidence="6">2.5.1.157</ecNumber>
    </recommendedName>
</protein>
<dbReference type="EC" id="2.5.1.157" evidence="6"/>
<keyword evidence="4 6" id="KW-0808">Transferase</keyword>
<dbReference type="GO" id="GO:0005777">
    <property type="term" value="C:peroxisome"/>
    <property type="evidence" value="ECO:0007669"/>
    <property type="project" value="EnsemblFungi"/>
</dbReference>
<dbReference type="AlphaFoldDB" id="B6K2V5"/>
<evidence type="ECO:0000256" key="5">
    <source>
        <dbReference type="ARBA" id="ARBA00022691"/>
    </source>
</evidence>
<dbReference type="eggNOG" id="KOG3154">
    <property type="taxonomic scope" value="Eukaryota"/>
</dbReference>
<dbReference type="Proteomes" id="UP000001744">
    <property type="component" value="Unassembled WGS sequence"/>
</dbReference>
<evidence type="ECO:0000256" key="2">
    <source>
        <dbReference type="ARBA" id="ARBA00022517"/>
    </source>
</evidence>
<comment type="catalytic activity">
    <reaction evidence="6">
        <text>an N(1)-methylpseudouridine in rRNA + S-adenosyl-L-methionine = N(1)-methyl-N(3)-[(3S)-3-amino-3-carboxypropyl]pseudouridine in rRNA + S-methyl-5'-thioadenosine + H(+)</text>
        <dbReference type="Rhea" id="RHEA:63296"/>
        <dbReference type="Rhea" id="RHEA-COMP:11634"/>
        <dbReference type="Rhea" id="RHEA-COMP:16310"/>
        <dbReference type="ChEBI" id="CHEBI:15378"/>
        <dbReference type="ChEBI" id="CHEBI:17509"/>
        <dbReference type="ChEBI" id="CHEBI:59789"/>
        <dbReference type="ChEBI" id="CHEBI:74890"/>
        <dbReference type="ChEBI" id="CHEBI:146234"/>
        <dbReference type="EC" id="2.5.1.157"/>
    </reaction>
</comment>
<feature type="binding site" evidence="6">
    <location>
        <position position="96"/>
    </location>
    <ligand>
        <name>S-adenosyl-L-methionine</name>
        <dbReference type="ChEBI" id="CHEBI:59789"/>
    </ligand>
</feature>
<dbReference type="EMBL" id="KE651167">
    <property type="protein sequence ID" value="EEB08595.1"/>
    <property type="molecule type" value="Genomic_DNA"/>
</dbReference>
<keyword evidence="1 6" id="KW-0963">Cytoplasm</keyword>
<feature type="binding site" evidence="6">
    <location>
        <position position="119"/>
    </location>
    <ligand>
        <name>S-adenosyl-L-methionine</name>
        <dbReference type="ChEBI" id="CHEBI:59789"/>
    </ligand>
</feature>
<reference evidence="10 12" key="1">
    <citation type="journal article" date="2011" name="Science">
        <title>Comparative functional genomics of the fission yeasts.</title>
        <authorList>
            <person name="Rhind N."/>
            <person name="Chen Z."/>
            <person name="Yassour M."/>
            <person name="Thompson D.A."/>
            <person name="Haas B.J."/>
            <person name="Habib N."/>
            <person name="Wapinski I."/>
            <person name="Roy S."/>
            <person name="Lin M.F."/>
            <person name="Heiman D.I."/>
            <person name="Young S.K."/>
            <person name="Furuya K."/>
            <person name="Guo Y."/>
            <person name="Pidoux A."/>
            <person name="Chen H.M."/>
            <person name="Robbertse B."/>
            <person name="Goldberg J.M."/>
            <person name="Aoki K."/>
            <person name="Bayne E.H."/>
            <person name="Berlin A.M."/>
            <person name="Desjardins C.A."/>
            <person name="Dobbs E."/>
            <person name="Dukaj L."/>
            <person name="Fan L."/>
            <person name="FitzGerald M.G."/>
            <person name="French C."/>
            <person name="Gujja S."/>
            <person name="Hansen K."/>
            <person name="Keifenheim D."/>
            <person name="Levin J.Z."/>
            <person name="Mosher R.A."/>
            <person name="Mueller C.A."/>
            <person name="Pfiffner J."/>
            <person name="Priest M."/>
            <person name="Russ C."/>
            <person name="Smialowska A."/>
            <person name="Swoboda P."/>
            <person name="Sykes S.M."/>
            <person name="Vaughn M."/>
            <person name="Vengrova S."/>
            <person name="Yoder R."/>
            <person name="Zeng Q."/>
            <person name="Allshire R."/>
            <person name="Baulcombe D."/>
            <person name="Birren B.W."/>
            <person name="Brown W."/>
            <person name="Ekwall K."/>
            <person name="Kellis M."/>
            <person name="Leatherwood J."/>
            <person name="Levin H."/>
            <person name="Margalit H."/>
            <person name="Martienssen R."/>
            <person name="Nieduszynski C.A."/>
            <person name="Spatafora J.W."/>
            <person name="Friedman N."/>
            <person name="Dalgaard J.Z."/>
            <person name="Baumann P."/>
            <person name="Niki H."/>
            <person name="Regev A."/>
            <person name="Nusbaum C."/>
        </authorList>
    </citation>
    <scope>NUCLEOTIDE SEQUENCE [LARGE SCALE GENOMIC DNA]</scope>
    <source>
        <strain evidence="12">yFS275 / FY16936</strain>
    </source>
</reference>
<dbReference type="STRING" id="402676.B6K2V5"/>
<keyword evidence="3 6" id="KW-0698">rRNA processing</keyword>
<comment type="function">
    <text evidence="6">Aminocarboxypropyltransferase that catalyzes the aminocarboxypropyl transfer on pseudouridine at position 1191 (Psi1191) in 18S rRNA. It constitutes the last step in biosynthesis of the hypermodified N1-methyl-N3-(3-amino-3-carboxypropyl) pseudouridine (m1acp3-Psi) conserved in eukaryotic 18S rRNA.</text>
</comment>
<evidence type="ECO:0000256" key="1">
    <source>
        <dbReference type="ARBA" id="ARBA00022490"/>
    </source>
</evidence>
<keyword evidence="5 6" id="KW-0949">S-adenosyl-L-methionine</keyword>
<feature type="region of interest" description="Disordered" evidence="7">
    <location>
        <begin position="202"/>
        <end position="271"/>
    </location>
</feature>
<comment type="similarity">
    <text evidence="6">Belongs to the TDD superfamily. TSR3 family.</text>
</comment>
<dbReference type="RefSeq" id="XP_002174888.1">
    <property type="nucleotide sequence ID" value="XM_002174852.2"/>
</dbReference>
<dbReference type="HOGENOM" id="CLU_035060_2_1_1"/>
<evidence type="ECO:0000259" key="8">
    <source>
        <dbReference type="Pfam" id="PF04034"/>
    </source>
</evidence>
<proteinExistence type="inferred from homology"/>
<feature type="binding site" evidence="6">
    <location>
        <position position="48"/>
    </location>
    <ligand>
        <name>S-adenosyl-L-methionine</name>
        <dbReference type="ChEBI" id="CHEBI:59789"/>
    </ligand>
</feature>
<gene>
    <name evidence="11" type="primary">tsr3</name>
    <name evidence="6" type="synonym">TSR3</name>
    <name evidence="10" type="ORF">SJAG_03755</name>
</gene>
<evidence type="ECO:0000313" key="11">
    <source>
        <dbReference type="JaponicusDB" id="SJAG_03755"/>
    </source>
</evidence>
<comment type="catalytic activity">
    <reaction evidence="6">
        <text>N(1)-methylpseudouridine(1191) in yeast 18S rRNA + S-adenosyl-L-methionine = N(1)-methyl-N(3)-[(3S)-3-amino-3-carboxypropyl]pseudouridine(1191) in yeast 18S rRNA + S-methyl-5'-thioadenosine + H(+)</text>
        <dbReference type="Rhea" id="RHEA:63300"/>
        <dbReference type="Rhea" id="RHEA-COMP:13852"/>
        <dbReference type="Rhea" id="RHEA-COMP:16309"/>
        <dbReference type="ChEBI" id="CHEBI:15378"/>
        <dbReference type="ChEBI" id="CHEBI:17509"/>
        <dbReference type="ChEBI" id="CHEBI:59789"/>
        <dbReference type="ChEBI" id="CHEBI:74890"/>
        <dbReference type="ChEBI" id="CHEBI:146234"/>
    </reaction>
</comment>
<feature type="region of interest" description="Disordered" evidence="7">
    <location>
        <begin position="1"/>
        <end position="26"/>
    </location>
</feature>
<dbReference type="GO" id="GO:0030490">
    <property type="term" value="P:maturation of SSU-rRNA"/>
    <property type="evidence" value="ECO:0000318"/>
    <property type="project" value="GO_Central"/>
</dbReference>
<dbReference type="InterPro" id="IPR007177">
    <property type="entry name" value="Tsr3_C"/>
</dbReference>
<dbReference type="GO" id="GO:0000455">
    <property type="term" value="P:enzyme-directed rRNA pseudouridine synthesis"/>
    <property type="evidence" value="ECO:0007669"/>
    <property type="project" value="UniProtKB-UniRule"/>
</dbReference>
<feature type="compositionally biased region" description="Basic and acidic residues" evidence="7">
    <location>
        <begin position="223"/>
        <end position="236"/>
    </location>
</feature>
<feature type="binding site" evidence="6">
    <location>
        <position position="134"/>
    </location>
    <ligand>
        <name>S-adenosyl-L-methionine</name>
        <dbReference type="ChEBI" id="CHEBI:59789"/>
    </ligand>
</feature>
<dbReference type="InterPro" id="IPR007209">
    <property type="entry name" value="RNaseL-inhib-like_metal-bd_dom"/>
</dbReference>
<keyword evidence="6" id="KW-0539">Nucleus</keyword>
<feature type="domain" description="RNase L inhibitor RLI-like possible metal-binding" evidence="9">
    <location>
        <begin position="33"/>
        <end position="66"/>
    </location>
</feature>
<evidence type="ECO:0000256" key="7">
    <source>
        <dbReference type="SAM" id="MobiDB-lite"/>
    </source>
</evidence>
<dbReference type="Pfam" id="PF04068">
    <property type="entry name" value="Fer4_RLI"/>
    <property type="match status" value="1"/>
</dbReference>
<accession>B6K2V5</accession>
<evidence type="ECO:0000313" key="10">
    <source>
        <dbReference type="EMBL" id="EEB08595.1"/>
    </source>
</evidence>
<dbReference type="VEuPathDB" id="FungiDB:SJAG_03755"/>
<keyword evidence="12" id="KW-1185">Reference proteome</keyword>
<dbReference type="JaponicusDB" id="SJAG_03755">
    <property type="gene designation" value="tsr3"/>
</dbReference>
<dbReference type="OrthoDB" id="10262062at2759"/>
<evidence type="ECO:0000256" key="6">
    <source>
        <dbReference type="HAMAP-Rule" id="MF_03146"/>
    </source>
</evidence>
<dbReference type="InterPro" id="IPR022968">
    <property type="entry name" value="Tsr3-like"/>
</dbReference>
<dbReference type="GO" id="GO:0106388">
    <property type="term" value="F:rRNA small subunit aminocarboxypropyltransferase activity"/>
    <property type="evidence" value="ECO:0007669"/>
    <property type="project" value="UniProtKB-EC"/>
</dbReference>
<feature type="domain" description="16S/18S rRNA aminocarboxypropyltransferase Tsr3 C-terminal" evidence="8">
    <location>
        <begin position="70"/>
        <end position="196"/>
    </location>
</feature>
<dbReference type="GeneID" id="7050399"/>
<dbReference type="Pfam" id="PF04034">
    <property type="entry name" value="Ribo_biogen_C"/>
    <property type="match status" value="1"/>
</dbReference>